<dbReference type="AlphaFoldDB" id="A0A4S5E1G9"/>
<dbReference type="Gene3D" id="1.10.1040.20">
    <property type="entry name" value="ProC-like, C-terminal domain"/>
    <property type="match status" value="1"/>
</dbReference>
<dbReference type="InterPro" id="IPR036291">
    <property type="entry name" value="NAD(P)-bd_dom_sf"/>
</dbReference>
<dbReference type="PANTHER" id="PTHR40459">
    <property type="entry name" value="CONSERVED HYPOTHETICAL ALANINE AND LEUCINE RICH PROTEIN"/>
    <property type="match status" value="1"/>
</dbReference>
<dbReference type="PANTHER" id="PTHR40459:SF1">
    <property type="entry name" value="CONSERVED HYPOTHETICAL ALANINE AND LEUCINE RICH PROTEIN"/>
    <property type="match status" value="1"/>
</dbReference>
<evidence type="ECO:0000313" key="4">
    <source>
        <dbReference type="EMBL" id="THJ65143.1"/>
    </source>
</evidence>
<dbReference type="SUPFAM" id="SSF48179">
    <property type="entry name" value="6-phosphogluconate dehydrogenase C-terminal domain-like"/>
    <property type="match status" value="1"/>
</dbReference>
<feature type="domain" description="DUF2520" evidence="3">
    <location>
        <begin position="158"/>
        <end position="284"/>
    </location>
</feature>
<comment type="caution">
    <text evidence="4">The sequence shown here is derived from an EMBL/GenBank/DDBJ whole genome shotgun (WGS) entry which is preliminary data.</text>
</comment>
<name>A0A4S5E1G9_9MICC</name>
<feature type="region of interest" description="Disordered" evidence="1">
    <location>
        <begin position="1"/>
        <end position="20"/>
    </location>
</feature>
<gene>
    <name evidence="4" type="ORF">E8P82_12575</name>
</gene>
<sequence length="329" mass="33206">MFPTRPGKEPRMSSADATRRPGRLGVGVIGAGRVGSVLGAALRSAGHAVIGVSAVSEASRERAENLLPGVPVLEIPDIIERAELVLLSVPDDALPGLVEGLAQLKAWQAGQLVVHTSGRYGIGVLGPARAAGAIPLAIHPVMTFTGLSLDLGRLPDSAFGITAPSAVLPIAQALVVEMGAEPVVVEEESRVLYHAALAHASNHLVTIAAQSAQLLADLGVQDPDRMLGPLMKASLENALAAGEGALTGPVARGDAGTVVAHRAALEGHDAPDVRQAYLGMARATAVRALERGILSPAQGETILAALADTPGGGGAQGLRLGGPPDGSSS</sequence>
<dbReference type="InterPro" id="IPR037108">
    <property type="entry name" value="TM1727-like_C_sf"/>
</dbReference>
<protein>
    <submittedName>
        <fullName evidence="4">DUF2520 domain-containing protein</fullName>
    </submittedName>
</protein>
<dbReference type="SUPFAM" id="SSF51735">
    <property type="entry name" value="NAD(P)-binding Rossmann-fold domains"/>
    <property type="match status" value="1"/>
</dbReference>
<dbReference type="OrthoDB" id="8650434at2"/>
<dbReference type="InterPro" id="IPR018931">
    <property type="entry name" value="DUF2520"/>
</dbReference>
<feature type="domain" description="Putative oxidoreductase/dehydrogenase Rossmann-like" evidence="2">
    <location>
        <begin position="17"/>
        <end position="140"/>
    </location>
</feature>
<accession>A0A4S5E1G9</accession>
<dbReference type="Proteomes" id="UP000305233">
    <property type="component" value="Unassembled WGS sequence"/>
</dbReference>
<dbReference type="InterPro" id="IPR008927">
    <property type="entry name" value="6-PGluconate_DH-like_C_sf"/>
</dbReference>
<feature type="region of interest" description="Disordered" evidence="1">
    <location>
        <begin position="307"/>
        <end position="329"/>
    </location>
</feature>
<proteinExistence type="predicted"/>
<feature type="compositionally biased region" description="Basic and acidic residues" evidence="1">
    <location>
        <begin position="1"/>
        <end position="11"/>
    </location>
</feature>
<evidence type="ECO:0000259" key="3">
    <source>
        <dbReference type="Pfam" id="PF10728"/>
    </source>
</evidence>
<dbReference type="Pfam" id="PF10727">
    <property type="entry name" value="Rossmann-like"/>
    <property type="match status" value="1"/>
</dbReference>
<dbReference type="InterPro" id="IPR019665">
    <property type="entry name" value="OxRdtase/DH_put_Rossmann_dom"/>
</dbReference>
<organism evidence="4 5">
    <name type="scientific">Arthrobacter echini</name>
    <dbReference type="NCBI Taxonomy" id="1529066"/>
    <lineage>
        <taxon>Bacteria</taxon>
        <taxon>Bacillati</taxon>
        <taxon>Actinomycetota</taxon>
        <taxon>Actinomycetes</taxon>
        <taxon>Micrococcales</taxon>
        <taxon>Micrococcaceae</taxon>
        <taxon>Arthrobacter</taxon>
    </lineage>
</organism>
<feature type="compositionally biased region" description="Gly residues" evidence="1">
    <location>
        <begin position="310"/>
        <end position="329"/>
    </location>
</feature>
<dbReference type="Pfam" id="PF10728">
    <property type="entry name" value="DUF2520"/>
    <property type="match status" value="1"/>
</dbReference>
<dbReference type="Gene3D" id="3.40.50.720">
    <property type="entry name" value="NAD(P)-binding Rossmann-like Domain"/>
    <property type="match status" value="1"/>
</dbReference>
<evidence type="ECO:0000256" key="1">
    <source>
        <dbReference type="SAM" id="MobiDB-lite"/>
    </source>
</evidence>
<evidence type="ECO:0000313" key="5">
    <source>
        <dbReference type="Proteomes" id="UP000305233"/>
    </source>
</evidence>
<keyword evidence="5" id="KW-1185">Reference proteome</keyword>
<evidence type="ECO:0000259" key="2">
    <source>
        <dbReference type="Pfam" id="PF10727"/>
    </source>
</evidence>
<reference evidence="4 5" key="1">
    <citation type="submission" date="2019-04" db="EMBL/GenBank/DDBJ databases">
        <authorList>
            <person name="Liu Q."/>
            <person name="Xin Y.-H."/>
        </authorList>
    </citation>
    <scope>NUCLEOTIDE SEQUENCE [LARGE SCALE GENOMIC DNA]</scope>
    <source>
        <strain evidence="4 5">AM23</strain>
    </source>
</reference>
<dbReference type="EMBL" id="SSWH01000012">
    <property type="protein sequence ID" value="THJ65143.1"/>
    <property type="molecule type" value="Genomic_DNA"/>
</dbReference>